<dbReference type="Pfam" id="PF03404">
    <property type="entry name" value="Mo-co_dimer"/>
    <property type="match status" value="1"/>
</dbReference>
<comment type="caution">
    <text evidence="7">The sequence shown here is derived from an EMBL/GenBank/DDBJ whole genome shotgun (WGS) entry which is preliminary data.</text>
</comment>
<dbReference type="CDD" id="cd02110">
    <property type="entry name" value="SO_family_Moco_dimer"/>
    <property type="match status" value="1"/>
</dbReference>
<sequence>MWFDRRDDRMAYENPMDDAPPVSGGIVKPLPPEWFVAHDSNAETRWEALAGTGYHVPNDRFFVRNHTTTPLIDAASWRLRVHGRGLRAPRTFDYAELRAMPQVTIDAAVECAGNGRAFYAAQQGTPTPGTPWRLGGIGVARWGGVPLAAVLRSAGLTSGAVDVLGVGLDADYICGGVNHGRVRRPLPIAKALSDVLLALDMNGEPLPPDHGFPARLIVPSWIGVASIKWLGEIEVSDEPILTPWNTVFYRMPRWGPPLTTQVPKSAFELPWDAVLPAGRELELRGRSWSGNGRVVRVEISVDGGASWERATLHGPRPAAGWARWRFTWRPPGPGGYALLARATDESGTTQPLRAPFNADGYLFGAVVAHPVRVIST</sequence>
<evidence type="ECO:0000313" key="8">
    <source>
        <dbReference type="Proteomes" id="UP000253303"/>
    </source>
</evidence>
<evidence type="ECO:0000259" key="5">
    <source>
        <dbReference type="Pfam" id="PF00174"/>
    </source>
</evidence>
<dbReference type="GO" id="GO:0043546">
    <property type="term" value="F:molybdopterin cofactor binding"/>
    <property type="evidence" value="ECO:0007669"/>
    <property type="project" value="TreeGrafter"/>
</dbReference>
<dbReference type="GO" id="GO:0030151">
    <property type="term" value="F:molybdenum ion binding"/>
    <property type="evidence" value="ECO:0007669"/>
    <property type="project" value="InterPro"/>
</dbReference>
<dbReference type="PRINTS" id="PR00407">
    <property type="entry name" value="EUMOPTERIN"/>
</dbReference>
<dbReference type="GO" id="GO:0006790">
    <property type="term" value="P:sulfur compound metabolic process"/>
    <property type="evidence" value="ECO:0007669"/>
    <property type="project" value="TreeGrafter"/>
</dbReference>
<evidence type="ECO:0000259" key="6">
    <source>
        <dbReference type="Pfam" id="PF03404"/>
    </source>
</evidence>
<keyword evidence="4" id="KW-0560">Oxidoreductase</keyword>
<dbReference type="PANTHER" id="PTHR19372">
    <property type="entry name" value="SULFITE REDUCTASE"/>
    <property type="match status" value="1"/>
</dbReference>
<dbReference type="GO" id="GO:0008482">
    <property type="term" value="F:sulfite oxidase activity"/>
    <property type="evidence" value="ECO:0007669"/>
    <property type="project" value="TreeGrafter"/>
</dbReference>
<dbReference type="Gene3D" id="2.60.40.650">
    <property type="match status" value="1"/>
</dbReference>
<feature type="domain" description="Moybdenum cofactor oxidoreductase dimerisation" evidence="6">
    <location>
        <begin position="279"/>
        <end position="360"/>
    </location>
</feature>
<dbReference type="GO" id="GO:0020037">
    <property type="term" value="F:heme binding"/>
    <property type="evidence" value="ECO:0007669"/>
    <property type="project" value="TreeGrafter"/>
</dbReference>
<dbReference type="Proteomes" id="UP000253303">
    <property type="component" value="Unassembled WGS sequence"/>
</dbReference>
<evidence type="ECO:0000256" key="3">
    <source>
        <dbReference type="ARBA" id="ARBA00022723"/>
    </source>
</evidence>
<dbReference type="SUPFAM" id="SSF56524">
    <property type="entry name" value="Oxidoreductase molybdopterin-binding domain"/>
    <property type="match status" value="1"/>
</dbReference>
<dbReference type="Pfam" id="PF00174">
    <property type="entry name" value="Oxidored_molyb"/>
    <property type="match status" value="1"/>
</dbReference>
<gene>
    <name evidence="7" type="ORF">DP939_42770</name>
</gene>
<dbReference type="InterPro" id="IPR008335">
    <property type="entry name" value="Mopterin_OxRdtase_euk"/>
</dbReference>
<keyword evidence="8" id="KW-1185">Reference proteome</keyword>
<dbReference type="AlphaFoldDB" id="A0A366LJD8"/>
<dbReference type="EMBL" id="QMEY01000040">
    <property type="protein sequence ID" value="RBQ14007.1"/>
    <property type="molecule type" value="Genomic_DNA"/>
</dbReference>
<dbReference type="InterPro" id="IPR005066">
    <property type="entry name" value="MoCF_OxRdtse_dimer"/>
</dbReference>
<comment type="cofactor">
    <cofactor evidence="1">
        <name>Mo-molybdopterin</name>
        <dbReference type="ChEBI" id="CHEBI:71302"/>
    </cofactor>
</comment>
<proteinExistence type="predicted"/>
<dbReference type="PANTHER" id="PTHR19372:SF7">
    <property type="entry name" value="SULFITE OXIDASE, MITOCHONDRIAL"/>
    <property type="match status" value="1"/>
</dbReference>
<keyword evidence="2" id="KW-0500">Molybdenum</keyword>
<feature type="domain" description="Oxidoreductase molybdopterin-binding" evidence="5">
    <location>
        <begin position="66"/>
        <end position="244"/>
    </location>
</feature>
<name>A0A366LJD8_9ACTN</name>
<dbReference type="InterPro" id="IPR014756">
    <property type="entry name" value="Ig_E-set"/>
</dbReference>
<accession>A0A366LJD8</accession>
<evidence type="ECO:0000313" key="7">
    <source>
        <dbReference type="EMBL" id="RBQ14007.1"/>
    </source>
</evidence>
<organism evidence="7 8">
    <name type="scientific">Spongiactinospora rosea</name>
    <dbReference type="NCBI Taxonomy" id="2248750"/>
    <lineage>
        <taxon>Bacteria</taxon>
        <taxon>Bacillati</taxon>
        <taxon>Actinomycetota</taxon>
        <taxon>Actinomycetes</taxon>
        <taxon>Streptosporangiales</taxon>
        <taxon>Streptosporangiaceae</taxon>
        <taxon>Spongiactinospora</taxon>
    </lineage>
</organism>
<protein>
    <submittedName>
        <fullName evidence="7">Sulfite oxidase</fullName>
    </submittedName>
</protein>
<dbReference type="InterPro" id="IPR036374">
    <property type="entry name" value="OxRdtase_Mopterin-bd_sf"/>
</dbReference>
<evidence type="ECO:0000256" key="1">
    <source>
        <dbReference type="ARBA" id="ARBA00001924"/>
    </source>
</evidence>
<evidence type="ECO:0000256" key="2">
    <source>
        <dbReference type="ARBA" id="ARBA00022505"/>
    </source>
</evidence>
<dbReference type="Gene3D" id="3.90.420.10">
    <property type="entry name" value="Oxidoreductase, molybdopterin-binding domain"/>
    <property type="match status" value="1"/>
</dbReference>
<dbReference type="SUPFAM" id="SSF81296">
    <property type="entry name" value="E set domains"/>
    <property type="match status" value="1"/>
</dbReference>
<reference evidence="7 8" key="1">
    <citation type="submission" date="2018-06" db="EMBL/GenBank/DDBJ databases">
        <title>Sphaerisporangium craniellae sp. nov., isolated from a marine sponge in the South China Sea.</title>
        <authorList>
            <person name="Li L."/>
        </authorList>
    </citation>
    <scope>NUCLEOTIDE SEQUENCE [LARGE SCALE GENOMIC DNA]</scope>
    <source>
        <strain evidence="7 8">LHW63015</strain>
    </source>
</reference>
<evidence type="ECO:0000256" key="4">
    <source>
        <dbReference type="ARBA" id="ARBA00023002"/>
    </source>
</evidence>
<dbReference type="InterPro" id="IPR000572">
    <property type="entry name" value="OxRdtase_Mopterin-bd_dom"/>
</dbReference>
<keyword evidence="3" id="KW-0479">Metal-binding</keyword>
<dbReference type="OrthoDB" id="9795587at2"/>